<dbReference type="Proteomes" id="UP000823388">
    <property type="component" value="Chromosome 4K"/>
</dbReference>
<feature type="compositionally biased region" description="Polar residues" evidence="1">
    <location>
        <begin position="1"/>
        <end position="10"/>
    </location>
</feature>
<keyword evidence="3" id="KW-1185">Reference proteome</keyword>
<protein>
    <submittedName>
        <fullName evidence="2">Uncharacterized protein</fullName>
    </submittedName>
</protein>
<sequence>MSPEQSSSEPNVLASDYIEEGRHSLPAEVSDTVESAEEHNLIRHNNRDMENSGIDNNEEHENGRTDCNQEAPEPNYPRNSMEEHLEKTRTYLLLLAILAISLTSIRFEPTRWLLVKK</sequence>
<dbReference type="EMBL" id="CM029043">
    <property type="protein sequence ID" value="KAG2611264.1"/>
    <property type="molecule type" value="Genomic_DNA"/>
</dbReference>
<reference evidence="2" key="1">
    <citation type="submission" date="2020-05" db="EMBL/GenBank/DDBJ databases">
        <title>WGS assembly of Panicum virgatum.</title>
        <authorList>
            <person name="Lovell J.T."/>
            <person name="Jenkins J."/>
            <person name="Shu S."/>
            <person name="Juenger T.E."/>
            <person name="Schmutz J."/>
        </authorList>
    </citation>
    <scope>NUCLEOTIDE SEQUENCE</scope>
    <source>
        <strain evidence="2">AP13</strain>
    </source>
</reference>
<gene>
    <name evidence="2" type="ORF">PVAP13_4KG132605</name>
</gene>
<feature type="region of interest" description="Disordered" evidence="1">
    <location>
        <begin position="1"/>
        <end position="82"/>
    </location>
</feature>
<organism evidence="2 3">
    <name type="scientific">Panicum virgatum</name>
    <name type="common">Blackwell switchgrass</name>
    <dbReference type="NCBI Taxonomy" id="38727"/>
    <lineage>
        <taxon>Eukaryota</taxon>
        <taxon>Viridiplantae</taxon>
        <taxon>Streptophyta</taxon>
        <taxon>Embryophyta</taxon>
        <taxon>Tracheophyta</taxon>
        <taxon>Spermatophyta</taxon>
        <taxon>Magnoliopsida</taxon>
        <taxon>Liliopsida</taxon>
        <taxon>Poales</taxon>
        <taxon>Poaceae</taxon>
        <taxon>PACMAD clade</taxon>
        <taxon>Panicoideae</taxon>
        <taxon>Panicodae</taxon>
        <taxon>Paniceae</taxon>
        <taxon>Panicinae</taxon>
        <taxon>Panicum</taxon>
        <taxon>Panicum sect. Hiantes</taxon>
    </lineage>
</organism>
<evidence type="ECO:0000313" key="3">
    <source>
        <dbReference type="Proteomes" id="UP000823388"/>
    </source>
</evidence>
<dbReference type="AlphaFoldDB" id="A0A8T0TQZ8"/>
<proteinExistence type="predicted"/>
<evidence type="ECO:0000313" key="2">
    <source>
        <dbReference type="EMBL" id="KAG2611264.1"/>
    </source>
</evidence>
<accession>A0A8T0TQZ8</accession>
<name>A0A8T0TQZ8_PANVG</name>
<comment type="caution">
    <text evidence="2">The sequence shown here is derived from an EMBL/GenBank/DDBJ whole genome shotgun (WGS) entry which is preliminary data.</text>
</comment>
<feature type="compositionally biased region" description="Basic and acidic residues" evidence="1">
    <location>
        <begin position="36"/>
        <end position="50"/>
    </location>
</feature>
<evidence type="ECO:0000256" key="1">
    <source>
        <dbReference type="SAM" id="MobiDB-lite"/>
    </source>
</evidence>